<proteinExistence type="predicted"/>
<comment type="caution">
    <text evidence="2">The sequence shown here is derived from an EMBL/GenBank/DDBJ whole genome shotgun (WGS) entry which is preliminary data.</text>
</comment>
<dbReference type="EMBL" id="BARU01034444">
    <property type="protein sequence ID" value="GAH63813.1"/>
    <property type="molecule type" value="Genomic_DNA"/>
</dbReference>
<accession>X1J201</accession>
<gene>
    <name evidence="2" type="ORF">S03H2_54073</name>
</gene>
<protein>
    <submittedName>
        <fullName evidence="2">Uncharacterized protein</fullName>
    </submittedName>
</protein>
<keyword evidence="1" id="KW-0472">Membrane</keyword>
<sequence length="61" mass="6852">MVKKKENLLVIGMLCLISAFVFEMFGNTSIVLDVVVLLFIAVAIFSNARYLVLSTTDRKKK</sequence>
<organism evidence="2">
    <name type="scientific">marine sediment metagenome</name>
    <dbReference type="NCBI Taxonomy" id="412755"/>
    <lineage>
        <taxon>unclassified sequences</taxon>
        <taxon>metagenomes</taxon>
        <taxon>ecological metagenomes</taxon>
    </lineage>
</organism>
<dbReference type="AlphaFoldDB" id="X1J201"/>
<feature type="transmembrane region" description="Helical" evidence="1">
    <location>
        <begin position="31"/>
        <end position="52"/>
    </location>
</feature>
<keyword evidence="1" id="KW-1133">Transmembrane helix</keyword>
<evidence type="ECO:0000313" key="2">
    <source>
        <dbReference type="EMBL" id="GAH63813.1"/>
    </source>
</evidence>
<keyword evidence="1" id="KW-0812">Transmembrane</keyword>
<evidence type="ECO:0000256" key="1">
    <source>
        <dbReference type="SAM" id="Phobius"/>
    </source>
</evidence>
<feature type="transmembrane region" description="Helical" evidence="1">
    <location>
        <begin position="7"/>
        <end position="25"/>
    </location>
</feature>
<reference evidence="2" key="1">
    <citation type="journal article" date="2014" name="Front. Microbiol.">
        <title>High frequency of phylogenetically diverse reductive dehalogenase-homologous genes in deep subseafloor sedimentary metagenomes.</title>
        <authorList>
            <person name="Kawai M."/>
            <person name="Futagami T."/>
            <person name="Toyoda A."/>
            <person name="Takaki Y."/>
            <person name="Nishi S."/>
            <person name="Hori S."/>
            <person name="Arai W."/>
            <person name="Tsubouchi T."/>
            <person name="Morono Y."/>
            <person name="Uchiyama I."/>
            <person name="Ito T."/>
            <person name="Fujiyama A."/>
            <person name="Inagaki F."/>
            <person name="Takami H."/>
        </authorList>
    </citation>
    <scope>NUCLEOTIDE SEQUENCE</scope>
    <source>
        <strain evidence="2">Expedition CK06-06</strain>
    </source>
</reference>
<name>X1J201_9ZZZZ</name>